<keyword evidence="5 7" id="KW-1133">Transmembrane helix</keyword>
<feature type="transmembrane region" description="Helical" evidence="7">
    <location>
        <begin position="120"/>
        <end position="143"/>
    </location>
</feature>
<evidence type="ECO:0000256" key="3">
    <source>
        <dbReference type="ARBA" id="ARBA00022475"/>
    </source>
</evidence>
<name>A0ABP8HMM4_9BURK</name>
<dbReference type="PANTHER" id="PTHR33452:SF1">
    <property type="entry name" value="INNER MEMBRANE PROTEIN YPHA-RELATED"/>
    <property type="match status" value="1"/>
</dbReference>
<feature type="transmembrane region" description="Helical" evidence="7">
    <location>
        <begin position="62"/>
        <end position="82"/>
    </location>
</feature>
<evidence type="ECO:0000256" key="6">
    <source>
        <dbReference type="ARBA" id="ARBA00023136"/>
    </source>
</evidence>
<proteinExistence type="inferred from homology"/>
<keyword evidence="9" id="KW-1185">Reference proteome</keyword>
<gene>
    <name evidence="8" type="ORF">GCM10023165_21900</name>
</gene>
<evidence type="ECO:0000256" key="1">
    <source>
        <dbReference type="ARBA" id="ARBA00004651"/>
    </source>
</evidence>
<keyword evidence="4 7" id="KW-0812">Transmembrane</keyword>
<comment type="similarity">
    <text evidence="2">Belongs to the DoxX family.</text>
</comment>
<dbReference type="RefSeq" id="WP_345537825.1">
    <property type="nucleotide sequence ID" value="NZ_BAABGJ010000019.1"/>
</dbReference>
<feature type="transmembrane region" description="Helical" evidence="7">
    <location>
        <begin position="89"/>
        <end position="108"/>
    </location>
</feature>
<organism evidence="8 9">
    <name type="scientific">Variovorax defluvii</name>
    <dbReference type="NCBI Taxonomy" id="913761"/>
    <lineage>
        <taxon>Bacteria</taxon>
        <taxon>Pseudomonadati</taxon>
        <taxon>Pseudomonadota</taxon>
        <taxon>Betaproteobacteria</taxon>
        <taxon>Burkholderiales</taxon>
        <taxon>Comamonadaceae</taxon>
        <taxon>Variovorax</taxon>
    </lineage>
</organism>
<dbReference type="Proteomes" id="UP001500975">
    <property type="component" value="Unassembled WGS sequence"/>
</dbReference>
<accession>A0ABP8HMM4</accession>
<dbReference type="InterPro" id="IPR051907">
    <property type="entry name" value="DoxX-like_oxidoreductase"/>
</dbReference>
<keyword evidence="3" id="KW-1003">Cell membrane</keyword>
<dbReference type="InterPro" id="IPR032808">
    <property type="entry name" value="DoxX"/>
</dbReference>
<evidence type="ECO:0000313" key="9">
    <source>
        <dbReference type="Proteomes" id="UP001500975"/>
    </source>
</evidence>
<comment type="caution">
    <text evidence="8">The sequence shown here is derived from an EMBL/GenBank/DDBJ whole genome shotgun (WGS) entry which is preliminary data.</text>
</comment>
<dbReference type="EMBL" id="BAABGJ010000019">
    <property type="protein sequence ID" value="GAA4341304.1"/>
    <property type="molecule type" value="Genomic_DNA"/>
</dbReference>
<protein>
    <submittedName>
        <fullName evidence="8">DoxX family protein</fullName>
    </submittedName>
</protein>
<dbReference type="PANTHER" id="PTHR33452">
    <property type="entry name" value="OXIDOREDUCTASE CATD-RELATED"/>
    <property type="match status" value="1"/>
</dbReference>
<feature type="transmembrane region" description="Helical" evidence="7">
    <location>
        <begin position="21"/>
        <end position="42"/>
    </location>
</feature>
<dbReference type="Pfam" id="PF07681">
    <property type="entry name" value="DoxX"/>
    <property type="match status" value="1"/>
</dbReference>
<evidence type="ECO:0000256" key="7">
    <source>
        <dbReference type="SAM" id="Phobius"/>
    </source>
</evidence>
<evidence type="ECO:0000256" key="5">
    <source>
        <dbReference type="ARBA" id="ARBA00022989"/>
    </source>
</evidence>
<reference evidence="9" key="1">
    <citation type="journal article" date="2019" name="Int. J. Syst. Evol. Microbiol.">
        <title>The Global Catalogue of Microorganisms (GCM) 10K type strain sequencing project: providing services to taxonomists for standard genome sequencing and annotation.</title>
        <authorList>
            <consortium name="The Broad Institute Genomics Platform"/>
            <consortium name="The Broad Institute Genome Sequencing Center for Infectious Disease"/>
            <person name="Wu L."/>
            <person name="Ma J."/>
        </authorList>
    </citation>
    <scope>NUCLEOTIDE SEQUENCE [LARGE SCALE GENOMIC DNA]</scope>
    <source>
        <strain evidence="9">JCM 17804</strain>
    </source>
</reference>
<sequence>MSTTTASAYAAPANASASQDVLALVGRVLIALLFVPAGFGKLTGFAGTVGYIGSVGLPLPEVGAAIAIIVELGLGLALLVGYKTRIAAIALAVFTVAASVFFHNYWALPADKAFVNQLMFFKNIAVAGGLLAIAAFGAGRFSIDRR</sequence>
<comment type="subcellular location">
    <subcellularLocation>
        <location evidence="1">Cell membrane</location>
        <topology evidence="1">Multi-pass membrane protein</topology>
    </subcellularLocation>
</comment>
<evidence type="ECO:0000256" key="2">
    <source>
        <dbReference type="ARBA" id="ARBA00006679"/>
    </source>
</evidence>
<keyword evidence="6 7" id="KW-0472">Membrane</keyword>
<evidence type="ECO:0000313" key="8">
    <source>
        <dbReference type="EMBL" id="GAA4341304.1"/>
    </source>
</evidence>
<evidence type="ECO:0000256" key="4">
    <source>
        <dbReference type="ARBA" id="ARBA00022692"/>
    </source>
</evidence>